<dbReference type="KEGG" id="bvc:CEP68_07415"/>
<evidence type="ECO:0000313" key="3">
    <source>
        <dbReference type="EMBL" id="ASE39342.1"/>
    </source>
</evidence>
<dbReference type="PANTHER" id="PTHR35862:SF1">
    <property type="entry name" value="FELS-2 PROPHAGE PROTEIN"/>
    <property type="match status" value="1"/>
</dbReference>
<dbReference type="PANTHER" id="PTHR35862">
    <property type="entry name" value="FELS-2 PROPHAGE PROTEIN"/>
    <property type="match status" value="1"/>
</dbReference>
<dbReference type="GeneID" id="34014506"/>
<protein>
    <submittedName>
        <fullName evidence="3">Baseplate assembly protein</fullName>
    </submittedName>
</protein>
<dbReference type="EMBL" id="CP022048">
    <property type="protein sequence ID" value="ASE39342.1"/>
    <property type="molecule type" value="Genomic_DNA"/>
</dbReference>
<evidence type="ECO:0000259" key="2">
    <source>
        <dbReference type="Pfam" id="PF26079"/>
    </source>
</evidence>
<accession>A0A1Z3U7Y4</accession>
<dbReference type="Proteomes" id="UP000197050">
    <property type="component" value="Chromosome"/>
</dbReference>
<evidence type="ECO:0000259" key="1">
    <source>
        <dbReference type="Pfam" id="PF26078"/>
    </source>
</evidence>
<dbReference type="Pfam" id="PF26078">
    <property type="entry name" value="Baseplate_J_M"/>
    <property type="match status" value="1"/>
</dbReference>
<dbReference type="InterPro" id="IPR058531">
    <property type="entry name" value="Baseplate_J_M"/>
</dbReference>
<dbReference type="InterPro" id="IPR052726">
    <property type="entry name" value="Phage_Baseplate_Hub"/>
</dbReference>
<evidence type="ECO:0000313" key="4">
    <source>
        <dbReference type="Proteomes" id="UP000197050"/>
    </source>
</evidence>
<feature type="domain" description="Baseplate J-like central" evidence="1">
    <location>
        <begin position="133"/>
        <end position="204"/>
    </location>
</feature>
<dbReference type="InterPro" id="IPR014507">
    <property type="entry name" value="Baseplate_assembly_J_pred"/>
</dbReference>
<dbReference type="RefSeq" id="WP_088582535.1">
    <property type="nucleotide sequence ID" value="NZ_CP022048.2"/>
</dbReference>
<proteinExistence type="predicted"/>
<gene>
    <name evidence="3" type="ORF">CEP68_07415</name>
</gene>
<feature type="domain" description="Baseplate J-like C-terminal" evidence="2">
    <location>
        <begin position="212"/>
        <end position="291"/>
    </location>
</feature>
<dbReference type="InterPro" id="IPR058530">
    <property type="entry name" value="Baseplate_J-like_C"/>
</dbReference>
<dbReference type="AlphaFoldDB" id="A0A1Z3U7Y4"/>
<dbReference type="Pfam" id="PF26079">
    <property type="entry name" value="Baseplate_J_C"/>
    <property type="match status" value="1"/>
</dbReference>
<name>A0A1Z3U7Y4_BREVE</name>
<sequence length="298" mass="30788">MAGRSTIDLSRLPLPDALAPLDFEAMWDEIVADILAVAPDAAPALALKSEMIVRAGRAFAFRLMLKVNEINAGVRAVMPALATGADLDGLGVIVGIQRLVIDPGNPAEGVAPTYESDDAFRQRFILAPEGYSVAGPAGAYEFHALSASGQVLDASAVSPTPGVVVVTVLARTGDGTAAPALLATVEGVVSADTVRPLTDFVQVQSATIKPFAIEATIRTYSGPDPLVVMAAADKAVKAYVAEAHRLGRDINQSALYAALTVPGVMRVDLVQPAANIVCDETEAAYCTGVALTHGGLDD</sequence>
<organism evidence="3 4">
    <name type="scientific">Brevundimonas vesicularis</name>
    <name type="common">Pseudomonas vesicularis</name>
    <dbReference type="NCBI Taxonomy" id="41276"/>
    <lineage>
        <taxon>Bacteria</taxon>
        <taxon>Pseudomonadati</taxon>
        <taxon>Pseudomonadota</taxon>
        <taxon>Alphaproteobacteria</taxon>
        <taxon>Caulobacterales</taxon>
        <taxon>Caulobacteraceae</taxon>
        <taxon>Brevundimonas</taxon>
    </lineage>
</organism>
<dbReference type="PIRSF" id="PIRSF020481">
    <property type="entry name" value="BAP"/>
    <property type="match status" value="1"/>
</dbReference>
<reference evidence="4" key="1">
    <citation type="submission" date="2017-06" db="EMBL/GenBank/DDBJ databases">
        <title>FDA dAtabase for Regulatory Grade micrObial Sequences (FDA-ARGOS): Supporting development and validation of Infectious Disease Dx tests.</title>
        <authorList>
            <person name="Minogue T."/>
            <person name="Wolcott M."/>
            <person name="Wasieloski L."/>
            <person name="Aguilar W."/>
            <person name="Moore D."/>
            <person name="Tallon L."/>
            <person name="Sadzewicz L."/>
            <person name="Sengamalay N."/>
            <person name="Ott S."/>
            <person name="Godinez A."/>
            <person name="Nagaraj S."/>
            <person name="Nadendla S."/>
            <person name="Geyer C."/>
            <person name="Sichtig H."/>
        </authorList>
    </citation>
    <scope>NUCLEOTIDE SEQUENCE [LARGE SCALE GENOMIC DNA]</scope>
    <source>
        <strain evidence="4">FDAARGOS_289</strain>
    </source>
</reference>